<keyword evidence="3" id="KW-1185">Reference proteome</keyword>
<dbReference type="EMBL" id="JACHGJ010000010">
    <property type="protein sequence ID" value="MBB6482275.1"/>
    <property type="molecule type" value="Genomic_DNA"/>
</dbReference>
<protein>
    <submittedName>
        <fullName evidence="2">Ketosteroid isomerase-like protein</fullName>
    </submittedName>
</protein>
<dbReference type="InterPro" id="IPR027843">
    <property type="entry name" value="DUF4440"/>
</dbReference>
<proteinExistence type="predicted"/>
<organism evidence="2 3">
    <name type="scientific">Spirochaeta isovalerica</name>
    <dbReference type="NCBI Taxonomy" id="150"/>
    <lineage>
        <taxon>Bacteria</taxon>
        <taxon>Pseudomonadati</taxon>
        <taxon>Spirochaetota</taxon>
        <taxon>Spirochaetia</taxon>
        <taxon>Spirochaetales</taxon>
        <taxon>Spirochaetaceae</taxon>
        <taxon>Spirochaeta</taxon>
    </lineage>
</organism>
<gene>
    <name evidence="2" type="ORF">HNR50_003964</name>
</gene>
<dbReference type="Gene3D" id="3.10.450.50">
    <property type="match status" value="1"/>
</dbReference>
<reference evidence="2 3" key="1">
    <citation type="submission" date="2020-08" db="EMBL/GenBank/DDBJ databases">
        <title>Genomic Encyclopedia of Type Strains, Phase IV (KMG-IV): sequencing the most valuable type-strain genomes for metagenomic binning, comparative biology and taxonomic classification.</title>
        <authorList>
            <person name="Goeker M."/>
        </authorList>
    </citation>
    <scope>NUCLEOTIDE SEQUENCE [LARGE SCALE GENOMIC DNA]</scope>
    <source>
        <strain evidence="2 3">DSM 2461</strain>
    </source>
</reference>
<accession>A0A841RDY5</accession>
<evidence type="ECO:0000313" key="3">
    <source>
        <dbReference type="Proteomes" id="UP000587760"/>
    </source>
</evidence>
<comment type="caution">
    <text evidence="2">The sequence shown here is derived from an EMBL/GenBank/DDBJ whole genome shotgun (WGS) entry which is preliminary data.</text>
</comment>
<feature type="domain" description="DUF4440" evidence="1">
    <location>
        <begin position="14"/>
        <end position="124"/>
    </location>
</feature>
<dbReference type="AlphaFoldDB" id="A0A841RDY5"/>
<evidence type="ECO:0000313" key="2">
    <source>
        <dbReference type="EMBL" id="MBB6482275.1"/>
    </source>
</evidence>
<dbReference type="GO" id="GO:0016853">
    <property type="term" value="F:isomerase activity"/>
    <property type="evidence" value="ECO:0007669"/>
    <property type="project" value="UniProtKB-KW"/>
</dbReference>
<keyword evidence="2" id="KW-0413">Isomerase</keyword>
<name>A0A841RDY5_9SPIO</name>
<dbReference type="Proteomes" id="UP000587760">
    <property type="component" value="Unassembled WGS sequence"/>
</dbReference>
<dbReference type="InterPro" id="IPR032710">
    <property type="entry name" value="NTF2-like_dom_sf"/>
</dbReference>
<evidence type="ECO:0000259" key="1">
    <source>
        <dbReference type="Pfam" id="PF14534"/>
    </source>
</evidence>
<dbReference type="SUPFAM" id="SSF54427">
    <property type="entry name" value="NTF2-like"/>
    <property type="match status" value="1"/>
</dbReference>
<dbReference type="RefSeq" id="WP_184748507.1">
    <property type="nucleotide sequence ID" value="NZ_JACHGJ010000010.1"/>
</dbReference>
<dbReference type="Pfam" id="PF14534">
    <property type="entry name" value="DUF4440"/>
    <property type="match status" value="1"/>
</dbReference>
<sequence>MADKFDKADLIKEIKDTEAAFCRLAAERGIAEAFLTYADDGAVINRNNRIYRGKAGIAEYYDNQTLKDVQLTWSPDYVDVAESGDMAWTYGNYVFAALSDENKPVEARGIFHTVWKRQPGGTWKYVWD</sequence>